<organism evidence="6 7">
    <name type="scientific">Sphenostylis stenocarpa</name>
    <dbReference type="NCBI Taxonomy" id="92480"/>
    <lineage>
        <taxon>Eukaryota</taxon>
        <taxon>Viridiplantae</taxon>
        <taxon>Streptophyta</taxon>
        <taxon>Embryophyta</taxon>
        <taxon>Tracheophyta</taxon>
        <taxon>Spermatophyta</taxon>
        <taxon>Magnoliopsida</taxon>
        <taxon>eudicotyledons</taxon>
        <taxon>Gunneridae</taxon>
        <taxon>Pentapetalae</taxon>
        <taxon>rosids</taxon>
        <taxon>fabids</taxon>
        <taxon>Fabales</taxon>
        <taxon>Fabaceae</taxon>
        <taxon>Papilionoideae</taxon>
        <taxon>50 kb inversion clade</taxon>
        <taxon>NPAAA clade</taxon>
        <taxon>indigoferoid/millettioid clade</taxon>
        <taxon>Phaseoleae</taxon>
        <taxon>Sphenostylis</taxon>
    </lineage>
</organism>
<dbReference type="AlphaFoldDB" id="A0AA86T7N8"/>
<dbReference type="PANTHER" id="PTHR10241:SF38">
    <property type="entry name" value="TRANSDUCIN FAMILY PROTEIN _ WD-40 REPEAT FAMILY PROTEIN"/>
    <property type="match status" value="1"/>
</dbReference>
<feature type="domain" description="V-SNARE coiled-coil homology" evidence="5">
    <location>
        <begin position="270"/>
        <end position="334"/>
    </location>
</feature>
<dbReference type="CDD" id="cd15873">
    <property type="entry name" value="R-SNARE_STXBP5_6"/>
    <property type="match status" value="1"/>
</dbReference>
<dbReference type="Gramene" id="rna-AYBTSS11_LOCUS23023">
    <property type="protein sequence ID" value="CAJ1971026.1"/>
    <property type="gene ID" value="gene-AYBTSS11_LOCUS23023"/>
</dbReference>
<dbReference type="GO" id="GO:0006887">
    <property type="term" value="P:exocytosis"/>
    <property type="evidence" value="ECO:0007669"/>
    <property type="project" value="TreeGrafter"/>
</dbReference>
<evidence type="ECO:0000259" key="5">
    <source>
        <dbReference type="PROSITE" id="PS50892"/>
    </source>
</evidence>
<evidence type="ECO:0000256" key="3">
    <source>
        <dbReference type="PROSITE-ProRule" id="PRU00290"/>
    </source>
</evidence>
<evidence type="ECO:0000256" key="4">
    <source>
        <dbReference type="SAM" id="Coils"/>
    </source>
</evidence>
<sequence length="335" mass="37557">MAQLALFPTRPLFFESIWILSRLEQVLASFGSVGRNFFNVNPKMELGNQHGEDNMFFIKWQNYSESAASITPAVPTNEVNGNETACISLLNCENEFWTPESFPCLHDEVLAAAVDATTSLSSDQKERQGASGIFVNISKNFKAGKADQNANPAVHTNRLENLKQLFSSPPFLKSSSNTVDNQDPFALDIDDIQIDELVLFSSPQKIDIDKRGRLADKGKGTDRPKLFEVKGKATDRPKLFEDKGKATDRQKLFDSTSDSKPRARTTEEIKAKYRKTGMGDASAAAALARNKLVERQEKLQLLNERTEELQNGAQDFASMATELAKRMENRKWWQL</sequence>
<dbReference type="PROSITE" id="PS50892">
    <property type="entry name" value="V_SNARE"/>
    <property type="match status" value="1"/>
</dbReference>
<evidence type="ECO:0000256" key="2">
    <source>
        <dbReference type="ARBA" id="ARBA00022490"/>
    </source>
</evidence>
<keyword evidence="7" id="KW-1185">Reference proteome</keyword>
<dbReference type="GO" id="GO:0005096">
    <property type="term" value="F:GTPase activator activity"/>
    <property type="evidence" value="ECO:0007669"/>
    <property type="project" value="TreeGrafter"/>
</dbReference>
<dbReference type="EMBL" id="OY731405">
    <property type="protein sequence ID" value="CAJ1971026.1"/>
    <property type="molecule type" value="Genomic_DNA"/>
</dbReference>
<dbReference type="GO" id="GO:0005886">
    <property type="term" value="C:plasma membrane"/>
    <property type="evidence" value="ECO:0007669"/>
    <property type="project" value="TreeGrafter"/>
</dbReference>
<proteinExistence type="predicted"/>
<dbReference type="Proteomes" id="UP001189624">
    <property type="component" value="Chromosome 8"/>
</dbReference>
<comment type="subcellular location">
    <subcellularLocation>
        <location evidence="1">Cytoplasm</location>
    </subcellularLocation>
</comment>
<feature type="coiled-coil region" evidence="4">
    <location>
        <begin position="285"/>
        <end position="312"/>
    </location>
</feature>
<evidence type="ECO:0000313" key="6">
    <source>
        <dbReference type="EMBL" id="CAJ1971026.1"/>
    </source>
</evidence>
<evidence type="ECO:0000313" key="7">
    <source>
        <dbReference type="Proteomes" id="UP001189624"/>
    </source>
</evidence>
<reference evidence="6" key="1">
    <citation type="submission" date="2023-10" db="EMBL/GenBank/DDBJ databases">
        <authorList>
            <person name="Domelevo Entfellner J.-B."/>
        </authorList>
    </citation>
    <scope>NUCLEOTIDE SEQUENCE</scope>
</reference>
<dbReference type="PANTHER" id="PTHR10241">
    <property type="entry name" value="LETHAL 2 GIANT LARVAE PROTEIN"/>
    <property type="match status" value="1"/>
</dbReference>
<keyword evidence="3 4" id="KW-0175">Coiled coil</keyword>
<keyword evidence="2" id="KW-0963">Cytoplasm</keyword>
<dbReference type="InterPro" id="IPR042855">
    <property type="entry name" value="V_SNARE_CC"/>
</dbReference>
<accession>A0AA86T7N8</accession>
<dbReference type="GO" id="GO:0005737">
    <property type="term" value="C:cytoplasm"/>
    <property type="evidence" value="ECO:0007669"/>
    <property type="project" value="UniProtKB-SubCell"/>
</dbReference>
<dbReference type="GO" id="GO:0019905">
    <property type="term" value="F:syntaxin binding"/>
    <property type="evidence" value="ECO:0007669"/>
    <property type="project" value="TreeGrafter"/>
</dbReference>
<dbReference type="GO" id="GO:0006893">
    <property type="term" value="P:Golgi to plasma membrane transport"/>
    <property type="evidence" value="ECO:0007669"/>
    <property type="project" value="TreeGrafter"/>
</dbReference>
<dbReference type="Pfam" id="PF00957">
    <property type="entry name" value="Synaptobrevin"/>
    <property type="match status" value="1"/>
</dbReference>
<name>A0AA86T7N8_9FABA</name>
<gene>
    <name evidence="6" type="ORF">AYBTSS11_LOCUS23023</name>
</gene>
<dbReference type="Gene3D" id="1.20.5.110">
    <property type="match status" value="1"/>
</dbReference>
<evidence type="ECO:0000256" key="1">
    <source>
        <dbReference type="ARBA" id="ARBA00004496"/>
    </source>
</evidence>
<protein>
    <recommendedName>
        <fullName evidence="5">V-SNARE coiled-coil homology domain-containing protein</fullName>
    </recommendedName>
</protein>
<dbReference type="FunFam" id="1.20.5.110:FF:000171">
    <property type="entry name" value="Syntaxin-binding protein 5-like"/>
    <property type="match status" value="1"/>
</dbReference>
<dbReference type="SUPFAM" id="SSF58038">
    <property type="entry name" value="SNARE fusion complex"/>
    <property type="match status" value="1"/>
</dbReference>
<dbReference type="GO" id="GO:0045159">
    <property type="term" value="F:myosin II binding"/>
    <property type="evidence" value="ECO:0007669"/>
    <property type="project" value="TreeGrafter"/>
</dbReference>